<sequence>MLPDAFTTAFQYPDLIQRLYNLTPCPRQILKYDQLWPQILKSPSLTANHTPFQFCDAIHVHFNVATNLYTVCTDMTEFGFLDIVSQDILVNTLRHNVCTALLTVLDVPAGTIKNLIKTNVLSIISGKAHYIRCFLTPADVKALLKFSAGIGLELQNCHLTEPVQISELWSWIQNPTELRLSLSGIDFTPRCVNDFAINTTMKACEVFKIAYLPKTFAPRPFLTFIKKRNLHHNLGEIKFIFDKMASMKHMLKRAYKLYKLIMQIFDFPSFKIIVDSGSLCILLPTSPSYSTFNIVVDGIALLDAFNQQIHYFDAISQLLDFNPEEVIDTQKFMVYFRNDTDSHIFLEYRYQK</sequence>
<evidence type="ECO:0000313" key="1">
    <source>
        <dbReference type="Proteomes" id="UP000492821"/>
    </source>
</evidence>
<proteinExistence type="predicted"/>
<accession>A0A7E4UTK3</accession>
<dbReference type="AlphaFoldDB" id="A0A7E4UTK3"/>
<reference evidence="1" key="1">
    <citation type="journal article" date="2013" name="Genetics">
        <title>The draft genome and transcriptome of Panagrellus redivivus are shaped by the harsh demands of a free-living lifestyle.</title>
        <authorList>
            <person name="Srinivasan J."/>
            <person name="Dillman A.R."/>
            <person name="Macchietto M.G."/>
            <person name="Heikkinen L."/>
            <person name="Lakso M."/>
            <person name="Fracchia K.M."/>
            <person name="Antoshechkin I."/>
            <person name="Mortazavi A."/>
            <person name="Wong G."/>
            <person name="Sternberg P.W."/>
        </authorList>
    </citation>
    <scope>NUCLEOTIDE SEQUENCE [LARGE SCALE GENOMIC DNA]</scope>
    <source>
        <strain evidence="1">MT8872</strain>
    </source>
</reference>
<name>A0A7E4UTK3_PANRE</name>
<organism evidence="1 2">
    <name type="scientific">Panagrellus redivivus</name>
    <name type="common">Microworm</name>
    <dbReference type="NCBI Taxonomy" id="6233"/>
    <lineage>
        <taxon>Eukaryota</taxon>
        <taxon>Metazoa</taxon>
        <taxon>Ecdysozoa</taxon>
        <taxon>Nematoda</taxon>
        <taxon>Chromadorea</taxon>
        <taxon>Rhabditida</taxon>
        <taxon>Tylenchina</taxon>
        <taxon>Panagrolaimomorpha</taxon>
        <taxon>Panagrolaimoidea</taxon>
        <taxon>Panagrolaimidae</taxon>
        <taxon>Panagrellus</taxon>
    </lineage>
</organism>
<keyword evidence="1" id="KW-1185">Reference proteome</keyword>
<dbReference type="WBParaSite" id="Pan_g12694.t1">
    <property type="protein sequence ID" value="Pan_g12694.t1"/>
    <property type="gene ID" value="Pan_g12694"/>
</dbReference>
<evidence type="ECO:0000313" key="2">
    <source>
        <dbReference type="WBParaSite" id="Pan_g12694.t1"/>
    </source>
</evidence>
<protein>
    <submittedName>
        <fullName evidence="2">F-box domain-containing protein</fullName>
    </submittedName>
</protein>
<dbReference type="Proteomes" id="UP000492821">
    <property type="component" value="Unassembled WGS sequence"/>
</dbReference>
<reference evidence="2" key="2">
    <citation type="submission" date="2020-10" db="UniProtKB">
        <authorList>
            <consortium name="WormBaseParasite"/>
        </authorList>
    </citation>
    <scope>IDENTIFICATION</scope>
</reference>